<dbReference type="Proteomes" id="UP000026960">
    <property type="component" value="Chromosome 10"/>
</dbReference>
<reference evidence="7" key="1">
    <citation type="journal article" date="2009" name="Rice">
        <title>De Novo Next Generation Sequencing of Plant Genomes.</title>
        <authorList>
            <person name="Rounsley S."/>
            <person name="Marri P.R."/>
            <person name="Yu Y."/>
            <person name="He R."/>
            <person name="Sisneros N."/>
            <person name="Goicoechea J.L."/>
            <person name="Lee S.J."/>
            <person name="Angelova A."/>
            <person name="Kudrna D."/>
            <person name="Luo M."/>
            <person name="Affourtit J."/>
            <person name="Desany B."/>
            <person name="Knight J."/>
            <person name="Niazi F."/>
            <person name="Egholm M."/>
            <person name="Wing R.A."/>
        </authorList>
    </citation>
    <scope>NUCLEOTIDE SEQUENCE [LARGE SCALE GENOMIC DNA]</scope>
    <source>
        <strain evidence="7">cv. IRGC 105608</strain>
    </source>
</reference>
<dbReference type="HOGENOM" id="CLU_071714_0_0_1"/>
<evidence type="ECO:0000256" key="1">
    <source>
        <dbReference type="ARBA" id="ARBA00004123"/>
    </source>
</evidence>
<dbReference type="GO" id="GO:0000976">
    <property type="term" value="F:transcription cis-regulatory region binding"/>
    <property type="evidence" value="ECO:0007669"/>
    <property type="project" value="TreeGrafter"/>
</dbReference>
<dbReference type="CDD" id="cd22908">
    <property type="entry name" value="HFD_NFYC-like"/>
    <property type="match status" value="1"/>
</dbReference>
<reference evidence="7" key="2">
    <citation type="submission" date="2015-03" db="UniProtKB">
        <authorList>
            <consortium name="EnsemblPlants"/>
        </authorList>
    </citation>
    <scope>IDENTIFICATION</scope>
</reference>
<comment type="subcellular location">
    <subcellularLocation>
        <location evidence="1">Nucleus</location>
    </subcellularLocation>
</comment>
<dbReference type="PaxDb" id="65489-OBART10G04730.1"/>
<comment type="similarity">
    <text evidence="5">Belongs to the NFYC/HAP5 subunit family.</text>
</comment>
<sequence length="335" mass="37010">MPIPKKDGVEDNQEDDTFSRLQLLAQQRHAMEKFWRMSQEQIEESAGNQELILPISRVKNIIRAKEGGMMLSADTPAFVTKLCELFVQELILRAWVCANSHNREIILGTDIAEAITTTESYHFLANVVRGHQALGSNIREIGVSAWKRHKLDEMTSLCHPPQAVQVTDLANHPPNIPVCPPIGQSGTQHTTSTHVLMMQGESLHKASKEKSPLNEVMVPTNKVGMTNSSYAVPNGGGATSSKVAIDSQKGETAQVFSSQHACPSLEDNNVIPISAGHGDSFRTLDEANIPQLHQEQKNFISQDAIVGENIPLNESLEKSKHMDEDLLFPDKDLRE</sequence>
<dbReference type="GO" id="GO:0046982">
    <property type="term" value="F:protein heterodimerization activity"/>
    <property type="evidence" value="ECO:0007669"/>
    <property type="project" value="InterPro"/>
</dbReference>
<dbReference type="STRING" id="65489.A0A0D3HBY0"/>
<keyword evidence="8" id="KW-1185">Reference proteome</keyword>
<keyword evidence="3" id="KW-0804">Transcription</keyword>
<organism evidence="7">
    <name type="scientific">Oryza barthii</name>
    <dbReference type="NCBI Taxonomy" id="65489"/>
    <lineage>
        <taxon>Eukaryota</taxon>
        <taxon>Viridiplantae</taxon>
        <taxon>Streptophyta</taxon>
        <taxon>Embryophyta</taxon>
        <taxon>Tracheophyta</taxon>
        <taxon>Spermatophyta</taxon>
        <taxon>Magnoliopsida</taxon>
        <taxon>Liliopsida</taxon>
        <taxon>Poales</taxon>
        <taxon>Poaceae</taxon>
        <taxon>BOP clade</taxon>
        <taxon>Oryzoideae</taxon>
        <taxon>Oryzeae</taxon>
        <taxon>Oryzinae</taxon>
        <taxon>Oryza</taxon>
    </lineage>
</organism>
<protein>
    <recommendedName>
        <fullName evidence="6">Core Histone H2A/H2B/H3 domain-containing protein</fullName>
    </recommendedName>
</protein>
<proteinExistence type="inferred from homology"/>
<keyword evidence="2" id="KW-0805">Transcription regulation</keyword>
<evidence type="ECO:0000259" key="6">
    <source>
        <dbReference type="Pfam" id="PF00125"/>
    </source>
</evidence>
<dbReference type="EnsemblPlants" id="OBART10G04730.1">
    <property type="protein sequence ID" value="OBART10G04730.1"/>
    <property type="gene ID" value="OBART10G04730"/>
</dbReference>
<dbReference type="PANTHER" id="PTHR10252:SF143">
    <property type="entry name" value="OS01G0102400 PROTEIN"/>
    <property type="match status" value="1"/>
</dbReference>
<dbReference type="AlphaFoldDB" id="A0A0D3HBY0"/>
<dbReference type="FunFam" id="1.10.20.10:FF:000068">
    <property type="entry name" value="Nuclear factor Y transcription factor"/>
    <property type="match status" value="1"/>
</dbReference>
<accession>A0A0D3HBY0</accession>
<feature type="domain" description="Core Histone H2A/H2B/H3" evidence="6">
    <location>
        <begin position="44"/>
        <end position="115"/>
    </location>
</feature>
<evidence type="ECO:0000313" key="7">
    <source>
        <dbReference type="EnsemblPlants" id="OBART10G04730.1"/>
    </source>
</evidence>
<evidence type="ECO:0000256" key="2">
    <source>
        <dbReference type="ARBA" id="ARBA00023015"/>
    </source>
</evidence>
<dbReference type="GO" id="GO:0006355">
    <property type="term" value="P:regulation of DNA-templated transcription"/>
    <property type="evidence" value="ECO:0007669"/>
    <property type="project" value="TreeGrafter"/>
</dbReference>
<dbReference type="InterPro" id="IPR007125">
    <property type="entry name" value="H2A/H2B/H3"/>
</dbReference>
<keyword evidence="4" id="KW-0539">Nucleus</keyword>
<dbReference type="GO" id="GO:0005634">
    <property type="term" value="C:nucleus"/>
    <property type="evidence" value="ECO:0007669"/>
    <property type="project" value="UniProtKB-SubCell"/>
</dbReference>
<dbReference type="Gramene" id="OBART10G04730.1">
    <property type="protein sequence ID" value="OBART10G04730.1"/>
    <property type="gene ID" value="OBART10G04730"/>
</dbReference>
<dbReference type="InterPro" id="IPR009072">
    <property type="entry name" value="Histone-fold"/>
</dbReference>
<evidence type="ECO:0000256" key="5">
    <source>
        <dbReference type="ARBA" id="ARBA00038129"/>
    </source>
</evidence>
<evidence type="ECO:0000256" key="3">
    <source>
        <dbReference type="ARBA" id="ARBA00023163"/>
    </source>
</evidence>
<dbReference type="SUPFAM" id="SSF47113">
    <property type="entry name" value="Histone-fold"/>
    <property type="match status" value="1"/>
</dbReference>
<dbReference type="Pfam" id="PF00125">
    <property type="entry name" value="Histone"/>
    <property type="match status" value="1"/>
</dbReference>
<evidence type="ECO:0000313" key="8">
    <source>
        <dbReference type="Proteomes" id="UP000026960"/>
    </source>
</evidence>
<dbReference type="Gene3D" id="1.10.20.10">
    <property type="entry name" value="Histone, subunit A"/>
    <property type="match status" value="1"/>
</dbReference>
<dbReference type="PANTHER" id="PTHR10252">
    <property type="entry name" value="HISTONE-LIKE TRANSCRIPTION FACTOR CCAAT-RELATED"/>
    <property type="match status" value="1"/>
</dbReference>
<dbReference type="eggNOG" id="KOG1657">
    <property type="taxonomic scope" value="Eukaryota"/>
</dbReference>
<evidence type="ECO:0000256" key="4">
    <source>
        <dbReference type="ARBA" id="ARBA00023242"/>
    </source>
</evidence>
<dbReference type="InterPro" id="IPR050568">
    <property type="entry name" value="Transcr_DNA_Rep_Reg"/>
</dbReference>
<name>A0A0D3HBY0_9ORYZ</name>